<dbReference type="AlphaFoldDB" id="A0A0E9QVJ2"/>
<sequence length="43" mass="4791">MHYTHLASQLNITVVINLLQVVENPDVTGDKADLLEEPMLCVL</sequence>
<reference evidence="1" key="2">
    <citation type="journal article" date="2015" name="Fish Shellfish Immunol.">
        <title>Early steps in the European eel (Anguilla anguilla)-Vibrio vulnificus interaction in the gills: Role of the RtxA13 toxin.</title>
        <authorList>
            <person name="Callol A."/>
            <person name="Pajuelo D."/>
            <person name="Ebbesson L."/>
            <person name="Teles M."/>
            <person name="MacKenzie S."/>
            <person name="Amaro C."/>
        </authorList>
    </citation>
    <scope>NUCLEOTIDE SEQUENCE</scope>
</reference>
<accession>A0A0E9QVJ2</accession>
<protein>
    <submittedName>
        <fullName evidence="1">Uncharacterized protein</fullName>
    </submittedName>
</protein>
<proteinExistence type="predicted"/>
<dbReference type="EMBL" id="GBXM01087596">
    <property type="protein sequence ID" value="JAH20981.1"/>
    <property type="molecule type" value="Transcribed_RNA"/>
</dbReference>
<name>A0A0E9QVJ2_ANGAN</name>
<reference evidence="1" key="1">
    <citation type="submission" date="2014-11" db="EMBL/GenBank/DDBJ databases">
        <authorList>
            <person name="Amaro Gonzalez C."/>
        </authorList>
    </citation>
    <scope>NUCLEOTIDE SEQUENCE</scope>
</reference>
<organism evidence="1">
    <name type="scientific">Anguilla anguilla</name>
    <name type="common">European freshwater eel</name>
    <name type="synonym">Muraena anguilla</name>
    <dbReference type="NCBI Taxonomy" id="7936"/>
    <lineage>
        <taxon>Eukaryota</taxon>
        <taxon>Metazoa</taxon>
        <taxon>Chordata</taxon>
        <taxon>Craniata</taxon>
        <taxon>Vertebrata</taxon>
        <taxon>Euteleostomi</taxon>
        <taxon>Actinopterygii</taxon>
        <taxon>Neopterygii</taxon>
        <taxon>Teleostei</taxon>
        <taxon>Anguilliformes</taxon>
        <taxon>Anguillidae</taxon>
        <taxon>Anguilla</taxon>
    </lineage>
</organism>
<evidence type="ECO:0000313" key="1">
    <source>
        <dbReference type="EMBL" id="JAH20981.1"/>
    </source>
</evidence>